<comment type="similarity">
    <text evidence="3 11">Belongs to the long-chain O-acyltransferase family.</text>
</comment>
<dbReference type="InterPro" id="IPR009721">
    <property type="entry name" value="O-acyltransferase_WSD1_C"/>
</dbReference>
<dbReference type="Pfam" id="PF06974">
    <property type="entry name" value="WS_DGAT_C"/>
    <property type="match status" value="1"/>
</dbReference>
<evidence type="ECO:0000256" key="3">
    <source>
        <dbReference type="ARBA" id="ARBA00009587"/>
    </source>
</evidence>
<keyword evidence="8 11" id="KW-0443">Lipid metabolism</keyword>
<comment type="catalytic activity">
    <reaction evidence="10 11">
        <text>an acyl-CoA + a 1,2-diacyl-sn-glycerol = a triacyl-sn-glycerol + CoA</text>
        <dbReference type="Rhea" id="RHEA:10868"/>
        <dbReference type="ChEBI" id="CHEBI:17815"/>
        <dbReference type="ChEBI" id="CHEBI:57287"/>
        <dbReference type="ChEBI" id="CHEBI:58342"/>
        <dbReference type="ChEBI" id="CHEBI:64615"/>
        <dbReference type="EC" id="2.3.1.20"/>
    </reaction>
</comment>
<evidence type="ECO:0000256" key="5">
    <source>
        <dbReference type="ARBA" id="ARBA00022516"/>
    </source>
</evidence>
<gene>
    <name evidence="14" type="ORF">N4S67_07960</name>
</gene>
<dbReference type="Proteomes" id="UP001206639">
    <property type="component" value="Unassembled WGS sequence"/>
</dbReference>
<keyword evidence="15" id="KW-1185">Reference proteome</keyword>
<keyword evidence="7 11" id="KW-0319">Glycerol metabolism</keyword>
<dbReference type="PANTHER" id="PTHR31650:SF1">
    <property type="entry name" value="WAX ESTER SYNTHASE_DIACYLGLYCEROL ACYLTRANSFERASE 4-RELATED"/>
    <property type="match status" value="1"/>
</dbReference>
<dbReference type="InterPro" id="IPR004255">
    <property type="entry name" value="O-acyltransferase_WSD1_N"/>
</dbReference>
<keyword evidence="6 11" id="KW-0808">Transferase</keyword>
<dbReference type="RefSeq" id="WP_260992411.1">
    <property type="nucleotide sequence ID" value="NZ_JAODWD010000002.1"/>
</dbReference>
<dbReference type="InterPro" id="IPR023213">
    <property type="entry name" value="CAT-like_dom_sf"/>
</dbReference>
<keyword evidence="9 11" id="KW-0012">Acyltransferase</keyword>
<evidence type="ECO:0000256" key="9">
    <source>
        <dbReference type="ARBA" id="ARBA00023315"/>
    </source>
</evidence>
<proteinExistence type="inferred from homology"/>
<evidence type="ECO:0000256" key="7">
    <source>
        <dbReference type="ARBA" id="ARBA00022798"/>
    </source>
</evidence>
<dbReference type="EMBL" id="JAODWD010000002">
    <property type="protein sequence ID" value="MCT7658353.1"/>
    <property type="molecule type" value="Genomic_DNA"/>
</dbReference>
<name>A0ABT2M7W4_9MYCO</name>
<comment type="caution">
    <text evidence="14">The sequence shown here is derived from an EMBL/GenBank/DDBJ whole genome shotgun (WGS) entry which is preliminary data.</text>
</comment>
<dbReference type="NCBIfam" id="TIGR02946">
    <property type="entry name" value="acyl_WS_DGAT"/>
    <property type="match status" value="1"/>
</dbReference>
<comment type="pathway">
    <text evidence="2">Lipid metabolism.</text>
</comment>
<feature type="domain" description="O-acyltransferase WSD1-like N-terminal" evidence="12">
    <location>
        <begin position="4"/>
        <end position="269"/>
    </location>
</feature>
<evidence type="ECO:0000259" key="13">
    <source>
        <dbReference type="Pfam" id="PF06974"/>
    </source>
</evidence>
<evidence type="ECO:0000256" key="4">
    <source>
        <dbReference type="ARBA" id="ARBA00013244"/>
    </source>
</evidence>
<evidence type="ECO:0000313" key="15">
    <source>
        <dbReference type="Proteomes" id="UP001206639"/>
    </source>
</evidence>
<evidence type="ECO:0000256" key="2">
    <source>
        <dbReference type="ARBA" id="ARBA00005189"/>
    </source>
</evidence>
<protein>
    <recommendedName>
        <fullName evidence="4 11">Diacylglycerol O-acyltransferase</fullName>
        <ecNumber evidence="4 11">2.3.1.20</ecNumber>
    </recommendedName>
</protein>
<dbReference type="InterPro" id="IPR045034">
    <property type="entry name" value="O-acyltransferase_WSD1-like"/>
</dbReference>
<organism evidence="14 15">
    <name type="scientific">Mycobacterium deserti</name>
    <dbReference type="NCBI Taxonomy" id="2978347"/>
    <lineage>
        <taxon>Bacteria</taxon>
        <taxon>Bacillati</taxon>
        <taxon>Actinomycetota</taxon>
        <taxon>Actinomycetes</taxon>
        <taxon>Mycobacteriales</taxon>
        <taxon>Mycobacteriaceae</taxon>
        <taxon>Mycobacterium</taxon>
    </lineage>
</organism>
<feature type="domain" description="O-acyltransferase WSD1 C-terminal" evidence="13">
    <location>
        <begin position="310"/>
        <end position="457"/>
    </location>
</feature>
<sequence length="461" mass="49603">MERLSGFDAGMLYSESPAVPLHVCSIAELDTTTIPGGYSFDGVHRHLASRMRALPELRAKLADSQLNLDHPVWVEDPDLDLSYHLRRIGLPTPGGRRELAEVCGRIASTPLDRSKPLWEMWVIEGIGGTDPQDGGSIVLMIKVHHAAVDGVSAANLINQLCDLEPDAPPPDPVDGPGGAMPFEIAAGGFLRALTRPWQLTRVVPATVSTIVNTIGRARSGTAMAAPFTAPATVFNAEITSSRTIAMAQLELDDVKRVKNQFDVKVNDVVMALCAGALRGYLHDRAELPDKPLIAVVPASVHDKSDRPGRNQLSGMFTNLQTHIEDPVERLRVIAESSSHAKDHSADLSPTLLGDLTQVIPPAVFGVVLELMSHTPLKRTPVHNVVISNVAGPDTKLYAMGAEMKSLYPLGPIFHGSGLNITVMSLSGKLNVGIISCQRLVDDLWDLADRFKAELAELLGST</sequence>
<evidence type="ECO:0000259" key="12">
    <source>
        <dbReference type="Pfam" id="PF03007"/>
    </source>
</evidence>
<reference evidence="15" key="1">
    <citation type="submission" date="2023-07" db="EMBL/GenBank/DDBJ databases">
        <authorList>
            <person name="Deng Y."/>
            <person name="Zhang Y.-Q."/>
        </authorList>
    </citation>
    <scope>NUCLEOTIDE SEQUENCE [LARGE SCALE GENOMIC DNA]</scope>
    <source>
        <strain evidence="15">CPCC 205710</strain>
    </source>
</reference>
<dbReference type="PANTHER" id="PTHR31650">
    <property type="entry name" value="O-ACYLTRANSFERASE (WSD1-LIKE) FAMILY PROTEIN"/>
    <property type="match status" value="1"/>
</dbReference>
<dbReference type="SUPFAM" id="SSF52777">
    <property type="entry name" value="CoA-dependent acyltransferases"/>
    <property type="match status" value="1"/>
</dbReference>
<evidence type="ECO:0000256" key="6">
    <source>
        <dbReference type="ARBA" id="ARBA00022679"/>
    </source>
</evidence>
<evidence type="ECO:0000313" key="14">
    <source>
        <dbReference type="EMBL" id="MCT7658353.1"/>
    </source>
</evidence>
<evidence type="ECO:0000256" key="8">
    <source>
        <dbReference type="ARBA" id="ARBA00023098"/>
    </source>
</evidence>
<keyword evidence="5 11" id="KW-0444">Lipid biosynthesis</keyword>
<comment type="pathway">
    <text evidence="1 11">Glycerolipid metabolism; triacylglycerol biosynthesis.</text>
</comment>
<dbReference type="InterPro" id="IPR014292">
    <property type="entry name" value="Acyl_transf_WS/DGAT"/>
</dbReference>
<evidence type="ECO:0000256" key="10">
    <source>
        <dbReference type="ARBA" id="ARBA00048109"/>
    </source>
</evidence>
<evidence type="ECO:0000256" key="1">
    <source>
        <dbReference type="ARBA" id="ARBA00004771"/>
    </source>
</evidence>
<accession>A0ABT2M7W4</accession>
<dbReference type="Gene3D" id="3.30.559.10">
    <property type="entry name" value="Chloramphenicol acetyltransferase-like domain"/>
    <property type="match status" value="1"/>
</dbReference>
<dbReference type="EC" id="2.3.1.20" evidence="4 11"/>
<evidence type="ECO:0000256" key="11">
    <source>
        <dbReference type="RuleBase" id="RU361241"/>
    </source>
</evidence>
<dbReference type="Pfam" id="PF03007">
    <property type="entry name" value="WS_DGAT_cat"/>
    <property type="match status" value="1"/>
</dbReference>